<evidence type="ECO:0000256" key="3">
    <source>
        <dbReference type="ARBA" id="ARBA00023134"/>
    </source>
</evidence>
<keyword evidence="8" id="KW-1185">Reference proteome</keyword>
<dbReference type="Proteomes" id="UP000286934">
    <property type="component" value="Unassembled WGS sequence"/>
</dbReference>
<feature type="domain" description="RapZ-like N-terminal" evidence="5">
    <location>
        <begin position="1"/>
        <end position="154"/>
    </location>
</feature>
<dbReference type="HAMAP" id="MF_00636">
    <property type="entry name" value="RapZ_like"/>
    <property type="match status" value="1"/>
</dbReference>
<reference evidence="8" key="1">
    <citation type="journal article" date="2018" name="Front. Microbiol.">
        <title>Genome-Based Analysis Reveals the Taxonomy and Diversity of the Family Idiomarinaceae.</title>
        <authorList>
            <person name="Liu Y."/>
            <person name="Lai Q."/>
            <person name="Shao Z."/>
        </authorList>
    </citation>
    <scope>NUCLEOTIDE SEQUENCE [LARGE SCALE GENOMIC DNA]</scope>
    <source>
        <strain evidence="8">AIS</strain>
    </source>
</reference>
<feature type="domain" description="RapZ C-terminal" evidence="6">
    <location>
        <begin position="161"/>
        <end position="280"/>
    </location>
</feature>
<dbReference type="AlphaFoldDB" id="A0A432WUY7"/>
<proteinExistence type="inferred from homology"/>
<dbReference type="PIRSF" id="PIRSF005052">
    <property type="entry name" value="P-loopkin"/>
    <property type="match status" value="1"/>
</dbReference>
<accession>A0A432WUY7</accession>
<dbReference type="SUPFAM" id="SSF52540">
    <property type="entry name" value="P-loop containing nucleoside triphosphate hydrolases"/>
    <property type="match status" value="1"/>
</dbReference>
<evidence type="ECO:0000256" key="1">
    <source>
        <dbReference type="ARBA" id="ARBA00022741"/>
    </source>
</evidence>
<feature type="binding site" evidence="4">
    <location>
        <begin position="56"/>
        <end position="59"/>
    </location>
    <ligand>
        <name>GTP</name>
        <dbReference type="ChEBI" id="CHEBI:37565"/>
    </ligand>
</feature>
<dbReference type="InterPro" id="IPR053931">
    <property type="entry name" value="RapZ_C"/>
</dbReference>
<dbReference type="InterPro" id="IPR053930">
    <property type="entry name" value="RapZ-like_N"/>
</dbReference>
<dbReference type="InterPro" id="IPR027417">
    <property type="entry name" value="P-loop_NTPase"/>
</dbReference>
<dbReference type="Pfam" id="PF22740">
    <property type="entry name" value="PapZ_C"/>
    <property type="match status" value="1"/>
</dbReference>
<dbReference type="Pfam" id="PF03668">
    <property type="entry name" value="RapZ-like_N"/>
    <property type="match status" value="1"/>
</dbReference>
<organism evidence="7 8">
    <name type="scientific">Aliidiomarina shirensis</name>
    <dbReference type="NCBI Taxonomy" id="1048642"/>
    <lineage>
        <taxon>Bacteria</taxon>
        <taxon>Pseudomonadati</taxon>
        <taxon>Pseudomonadota</taxon>
        <taxon>Gammaproteobacteria</taxon>
        <taxon>Alteromonadales</taxon>
        <taxon>Idiomarinaceae</taxon>
        <taxon>Aliidiomarina</taxon>
    </lineage>
</organism>
<dbReference type="RefSeq" id="WP_126806941.1">
    <property type="nucleotide sequence ID" value="NZ_PIPP01000002.1"/>
</dbReference>
<protein>
    <submittedName>
        <fullName evidence="7">RNase adapter RapZ</fullName>
    </submittedName>
</protein>
<keyword evidence="3 4" id="KW-0342">GTP-binding</keyword>
<gene>
    <name evidence="7" type="ORF">CWE13_06410</name>
</gene>
<evidence type="ECO:0000313" key="7">
    <source>
        <dbReference type="EMBL" id="RUO37583.1"/>
    </source>
</evidence>
<evidence type="ECO:0000259" key="6">
    <source>
        <dbReference type="Pfam" id="PF22740"/>
    </source>
</evidence>
<evidence type="ECO:0000313" key="8">
    <source>
        <dbReference type="Proteomes" id="UP000286934"/>
    </source>
</evidence>
<feature type="binding site" evidence="4">
    <location>
        <begin position="8"/>
        <end position="15"/>
    </location>
    <ligand>
        <name>ATP</name>
        <dbReference type="ChEBI" id="CHEBI:30616"/>
    </ligand>
</feature>
<dbReference type="GO" id="GO:0005525">
    <property type="term" value="F:GTP binding"/>
    <property type="evidence" value="ECO:0007669"/>
    <property type="project" value="UniProtKB-UniRule"/>
</dbReference>
<dbReference type="NCBIfam" id="NF003828">
    <property type="entry name" value="PRK05416.1"/>
    <property type="match status" value="1"/>
</dbReference>
<keyword evidence="1 4" id="KW-0547">Nucleotide-binding</keyword>
<evidence type="ECO:0000256" key="4">
    <source>
        <dbReference type="HAMAP-Rule" id="MF_00636"/>
    </source>
</evidence>
<dbReference type="GO" id="GO:0005524">
    <property type="term" value="F:ATP binding"/>
    <property type="evidence" value="ECO:0007669"/>
    <property type="project" value="UniProtKB-UniRule"/>
</dbReference>
<dbReference type="PANTHER" id="PTHR30448:SF0">
    <property type="entry name" value="RNASE ADAPTER PROTEIN RAPZ"/>
    <property type="match status" value="1"/>
</dbReference>
<evidence type="ECO:0000256" key="2">
    <source>
        <dbReference type="ARBA" id="ARBA00022840"/>
    </source>
</evidence>
<sequence>MQLIIVSGRSGSGKTVALRALEDLGYYCVDNLPVALLPALVHTVIERYETIAISIDVRNLASDNSELNDALEFLPHDVKADILFLDANDDILIRRYGETRRLHPLSQSDLTLADAIQAEGQILEPLAHQATWRIDSSELSLHELIEQVTERVLGRKQNKLMLVFMSFGFKHGIPTTADTVFDARILPNPHWEPELRQYSGLDAPVQHYLSQQQLVTKFIYQTENFISTWLPYFQRSNRSYLTIAVGCTGGQHRSVYITEKLAEGIAAQHPHIRIKHRELERKNNAKSES</sequence>
<comment type="caution">
    <text evidence="7">The sequence shown here is derived from an EMBL/GenBank/DDBJ whole genome shotgun (WGS) entry which is preliminary data.</text>
</comment>
<dbReference type="OrthoDB" id="9784461at2"/>
<evidence type="ECO:0000259" key="5">
    <source>
        <dbReference type="Pfam" id="PF03668"/>
    </source>
</evidence>
<keyword evidence="2 4" id="KW-0067">ATP-binding</keyword>
<name>A0A432WUY7_9GAMM</name>
<dbReference type="Gene3D" id="3.40.50.300">
    <property type="entry name" value="P-loop containing nucleotide triphosphate hydrolases"/>
    <property type="match status" value="1"/>
</dbReference>
<dbReference type="PANTHER" id="PTHR30448">
    <property type="entry name" value="RNASE ADAPTER PROTEIN RAPZ"/>
    <property type="match status" value="1"/>
</dbReference>
<dbReference type="EMBL" id="PIPP01000002">
    <property type="protein sequence ID" value="RUO37583.1"/>
    <property type="molecule type" value="Genomic_DNA"/>
</dbReference>
<dbReference type="InterPro" id="IPR005337">
    <property type="entry name" value="RapZ-like"/>
</dbReference>